<gene>
    <name evidence="2" type="ORF">F0M18_12830</name>
</gene>
<keyword evidence="1" id="KW-0472">Membrane</keyword>
<evidence type="ECO:0000313" key="2">
    <source>
        <dbReference type="EMBL" id="KAA1189953.1"/>
    </source>
</evidence>
<dbReference type="InterPro" id="IPR051533">
    <property type="entry name" value="WaaL-like"/>
</dbReference>
<dbReference type="PANTHER" id="PTHR37422:SF13">
    <property type="entry name" value="LIPOPOLYSACCHARIDE BIOSYNTHESIS PROTEIN PA4999-RELATED"/>
    <property type="match status" value="1"/>
</dbReference>
<organism evidence="2 3">
    <name type="scientific">Pseudohalioglobus sediminis</name>
    <dbReference type="NCBI Taxonomy" id="2606449"/>
    <lineage>
        <taxon>Bacteria</taxon>
        <taxon>Pseudomonadati</taxon>
        <taxon>Pseudomonadota</taxon>
        <taxon>Gammaproteobacteria</taxon>
        <taxon>Cellvibrionales</taxon>
        <taxon>Halieaceae</taxon>
        <taxon>Pseudohalioglobus</taxon>
    </lineage>
</organism>
<dbReference type="PANTHER" id="PTHR37422">
    <property type="entry name" value="TEICHURONIC ACID BIOSYNTHESIS PROTEIN TUAE"/>
    <property type="match status" value="1"/>
</dbReference>
<sequence>MKFSDMAIMWLLLGVGIAFIRTKDWSIYMTPYVLIVIGIFFLIAIQAALASINYQQPLIDGLIITRTYWCYIAFLVILYLLDDSRKLHQFLDLLTWVAFILIGLSVINYINPVVFHHDWAEGQGIRSGIVRAYIPGMDLLTLSTLWQFSKWSEEPREKGISSLKTVVLYAAHIFRQSRGRLLSLTIVIMGLLLFRRQYKILFITGFFSIAGYLLVENAMEENLLESVFVSSVESISESSGTWGSRLDFMSTDIEHFKKNVWFGDGVGALRLDEEAKYKTLQEIELQDVAAKADLGYTRWLKSFGILGALWLVALYYFFINGIMRTSRSANPRHRVLVLFVLGYFSFIVISAITLNQFMLQPRIFLISLCAAILIRVAYEQRREKSGLPDIPGG</sequence>
<feature type="transmembrane region" description="Helical" evidence="1">
    <location>
        <begin position="198"/>
        <end position="215"/>
    </location>
</feature>
<name>A0A5B0WSQ1_9GAMM</name>
<keyword evidence="3" id="KW-1185">Reference proteome</keyword>
<dbReference type="EMBL" id="VTUX01000006">
    <property type="protein sequence ID" value="KAA1189953.1"/>
    <property type="molecule type" value="Genomic_DNA"/>
</dbReference>
<dbReference type="RefSeq" id="WP_149611854.1">
    <property type="nucleotide sequence ID" value="NZ_VTUX01000006.1"/>
</dbReference>
<dbReference type="Proteomes" id="UP000323708">
    <property type="component" value="Unassembled WGS sequence"/>
</dbReference>
<reference evidence="2 3" key="1">
    <citation type="submission" date="2019-09" db="EMBL/GenBank/DDBJ databases">
        <authorList>
            <person name="Chen X.-Y."/>
        </authorList>
    </citation>
    <scope>NUCLEOTIDE SEQUENCE [LARGE SCALE GENOMIC DNA]</scope>
    <source>
        <strain evidence="2 3">NY5</strain>
    </source>
</reference>
<protein>
    <submittedName>
        <fullName evidence="2">Uncharacterized protein</fullName>
    </submittedName>
</protein>
<accession>A0A5B0WSQ1</accession>
<feature type="transmembrane region" description="Helical" evidence="1">
    <location>
        <begin position="359"/>
        <end position="378"/>
    </location>
</feature>
<keyword evidence="1" id="KW-0812">Transmembrane</keyword>
<evidence type="ECO:0000256" key="1">
    <source>
        <dbReference type="SAM" id="Phobius"/>
    </source>
</evidence>
<feature type="transmembrane region" description="Helical" evidence="1">
    <location>
        <begin position="29"/>
        <end position="49"/>
    </location>
</feature>
<proteinExistence type="predicted"/>
<feature type="transmembrane region" description="Helical" evidence="1">
    <location>
        <begin position="61"/>
        <end position="81"/>
    </location>
</feature>
<feature type="transmembrane region" description="Helical" evidence="1">
    <location>
        <begin position="93"/>
        <end position="110"/>
    </location>
</feature>
<feature type="transmembrane region" description="Helical" evidence="1">
    <location>
        <begin position="335"/>
        <end position="353"/>
    </location>
</feature>
<feature type="transmembrane region" description="Helical" evidence="1">
    <location>
        <begin position="303"/>
        <end position="323"/>
    </location>
</feature>
<comment type="caution">
    <text evidence="2">The sequence shown here is derived from an EMBL/GenBank/DDBJ whole genome shotgun (WGS) entry which is preliminary data.</text>
</comment>
<evidence type="ECO:0000313" key="3">
    <source>
        <dbReference type="Proteomes" id="UP000323708"/>
    </source>
</evidence>
<dbReference type="AlphaFoldDB" id="A0A5B0WSQ1"/>
<keyword evidence="1" id="KW-1133">Transmembrane helix</keyword>